<dbReference type="EMBL" id="FOTW01000033">
    <property type="protein sequence ID" value="SFM79366.1"/>
    <property type="molecule type" value="Genomic_DNA"/>
</dbReference>
<keyword evidence="3" id="KW-1185">Reference proteome</keyword>
<protein>
    <recommendedName>
        <fullName evidence="1">eCIS core domain-containing protein</fullName>
    </recommendedName>
</protein>
<proteinExistence type="predicted"/>
<accession>A0A1I4TRL8</accession>
<feature type="domain" description="eCIS core" evidence="1">
    <location>
        <begin position="59"/>
        <end position="132"/>
    </location>
</feature>
<dbReference type="Proteomes" id="UP000199470">
    <property type="component" value="Unassembled WGS sequence"/>
</dbReference>
<sequence length="339" mass="35825">MASSSGMLIQAHFVHGIVPVPVPEPGRGGLPGAVQRRADANIIPLAAGQLQLAGAVGRALPESVQRKMEAFFKADFSDVRIYQGPQAQSIGAHAFTMGSSIYFAPGQYSPDTARGQQLLGHELTHVLQQRAGRVRAPQGGGTVVVNDHALEAEADRMGSRAAAFRPAHVQAKLAPPGLPQRAQQAVALQARQAGHRLVVGAYMHQGAAGAGAPPDLAGHAFVSLQGPAGGRQTWGFSPENYSRYDPRKDLGKLRAGVPGVVHRDDQAFAKPGVKTRSYALSPAQAKAALAKIDEYRTRHYSFSAQSRQCTTFASDVLRAANVPGAPAGRQAPGDFYRKI</sequence>
<dbReference type="RefSeq" id="WP_217429973.1">
    <property type="nucleotide sequence ID" value="NZ_FOTW01000033.1"/>
</dbReference>
<evidence type="ECO:0000259" key="1">
    <source>
        <dbReference type="Pfam" id="PF13699"/>
    </source>
</evidence>
<reference evidence="2 3" key="1">
    <citation type="submission" date="2016-10" db="EMBL/GenBank/DDBJ databases">
        <authorList>
            <person name="de Groot N.N."/>
        </authorList>
    </citation>
    <scope>NUCLEOTIDE SEQUENCE [LARGE SCALE GENOMIC DNA]</scope>
    <source>
        <strain evidence="2 3">ATCC 43154</strain>
    </source>
</reference>
<name>A0A1I4TRL8_9BURK</name>
<dbReference type="InterPro" id="IPR025295">
    <property type="entry name" value="eCIS_core_dom"/>
</dbReference>
<dbReference type="STRING" id="758825.SAMN02982985_05320"/>
<organism evidence="2 3">
    <name type="scientific">Rugamonas rubra</name>
    <dbReference type="NCBI Taxonomy" id="758825"/>
    <lineage>
        <taxon>Bacteria</taxon>
        <taxon>Pseudomonadati</taxon>
        <taxon>Pseudomonadota</taxon>
        <taxon>Betaproteobacteria</taxon>
        <taxon>Burkholderiales</taxon>
        <taxon>Oxalobacteraceae</taxon>
        <taxon>Telluria group</taxon>
        <taxon>Rugamonas</taxon>
    </lineage>
</organism>
<dbReference type="AlphaFoldDB" id="A0A1I4TRL8"/>
<evidence type="ECO:0000313" key="3">
    <source>
        <dbReference type="Proteomes" id="UP000199470"/>
    </source>
</evidence>
<evidence type="ECO:0000313" key="2">
    <source>
        <dbReference type="EMBL" id="SFM79366.1"/>
    </source>
</evidence>
<gene>
    <name evidence="2" type="ORF">SAMN02982985_05320</name>
</gene>
<dbReference type="Pfam" id="PF13699">
    <property type="entry name" value="eCIS_core"/>
    <property type="match status" value="1"/>
</dbReference>